<organism evidence="2 3">
    <name type="scientific">Helianthus annuus</name>
    <name type="common">Common sunflower</name>
    <dbReference type="NCBI Taxonomy" id="4232"/>
    <lineage>
        <taxon>Eukaryota</taxon>
        <taxon>Viridiplantae</taxon>
        <taxon>Streptophyta</taxon>
        <taxon>Embryophyta</taxon>
        <taxon>Tracheophyta</taxon>
        <taxon>Spermatophyta</taxon>
        <taxon>Magnoliopsida</taxon>
        <taxon>eudicotyledons</taxon>
        <taxon>Gunneridae</taxon>
        <taxon>Pentapetalae</taxon>
        <taxon>asterids</taxon>
        <taxon>campanulids</taxon>
        <taxon>Asterales</taxon>
        <taxon>Asteraceae</taxon>
        <taxon>Asteroideae</taxon>
        <taxon>Heliantheae alliance</taxon>
        <taxon>Heliantheae</taxon>
        <taxon>Helianthus</taxon>
    </lineage>
</organism>
<reference evidence="2" key="2">
    <citation type="submission" date="2020-06" db="EMBL/GenBank/DDBJ databases">
        <title>Helianthus annuus Genome sequencing and assembly Release 2.</title>
        <authorList>
            <person name="Gouzy J."/>
            <person name="Langlade N."/>
            <person name="Munos S."/>
        </authorList>
    </citation>
    <scope>NUCLEOTIDE SEQUENCE</scope>
    <source>
        <tissue evidence="2">Leaves</tissue>
    </source>
</reference>
<accession>A0A9K3HGL1</accession>
<keyword evidence="1" id="KW-0472">Membrane</keyword>
<reference evidence="2" key="1">
    <citation type="journal article" date="2017" name="Nature">
        <title>The sunflower genome provides insights into oil metabolism, flowering and Asterid evolution.</title>
        <authorList>
            <person name="Badouin H."/>
            <person name="Gouzy J."/>
            <person name="Grassa C.J."/>
            <person name="Murat F."/>
            <person name="Staton S.E."/>
            <person name="Cottret L."/>
            <person name="Lelandais-Briere C."/>
            <person name="Owens G.L."/>
            <person name="Carrere S."/>
            <person name="Mayjonade B."/>
            <person name="Legrand L."/>
            <person name="Gill N."/>
            <person name="Kane N.C."/>
            <person name="Bowers J.E."/>
            <person name="Hubner S."/>
            <person name="Bellec A."/>
            <person name="Berard A."/>
            <person name="Berges H."/>
            <person name="Blanchet N."/>
            <person name="Boniface M.C."/>
            <person name="Brunel D."/>
            <person name="Catrice O."/>
            <person name="Chaidir N."/>
            <person name="Claudel C."/>
            <person name="Donnadieu C."/>
            <person name="Faraut T."/>
            <person name="Fievet G."/>
            <person name="Helmstetter N."/>
            <person name="King M."/>
            <person name="Knapp S.J."/>
            <person name="Lai Z."/>
            <person name="Le Paslier M.C."/>
            <person name="Lippi Y."/>
            <person name="Lorenzon L."/>
            <person name="Mandel J.R."/>
            <person name="Marage G."/>
            <person name="Marchand G."/>
            <person name="Marquand E."/>
            <person name="Bret-Mestries E."/>
            <person name="Morien E."/>
            <person name="Nambeesan S."/>
            <person name="Nguyen T."/>
            <person name="Pegot-Espagnet P."/>
            <person name="Pouilly N."/>
            <person name="Raftis F."/>
            <person name="Sallet E."/>
            <person name="Schiex T."/>
            <person name="Thomas J."/>
            <person name="Vandecasteele C."/>
            <person name="Vares D."/>
            <person name="Vear F."/>
            <person name="Vautrin S."/>
            <person name="Crespi M."/>
            <person name="Mangin B."/>
            <person name="Burke J.M."/>
            <person name="Salse J."/>
            <person name="Munos S."/>
            <person name="Vincourt P."/>
            <person name="Rieseberg L.H."/>
            <person name="Langlade N.B."/>
        </authorList>
    </citation>
    <scope>NUCLEOTIDE SEQUENCE</scope>
    <source>
        <tissue evidence="2">Leaves</tissue>
    </source>
</reference>
<feature type="transmembrane region" description="Helical" evidence="1">
    <location>
        <begin position="6"/>
        <end position="23"/>
    </location>
</feature>
<evidence type="ECO:0000313" key="2">
    <source>
        <dbReference type="EMBL" id="KAF5777895.1"/>
    </source>
</evidence>
<dbReference type="AlphaFoldDB" id="A0A9K3HGL1"/>
<dbReference type="Gramene" id="mRNA:HanXRQr2_Chr12g0541091">
    <property type="protein sequence ID" value="mRNA:HanXRQr2_Chr12g0541091"/>
    <property type="gene ID" value="HanXRQr2_Chr12g0541091"/>
</dbReference>
<comment type="caution">
    <text evidence="2">The sequence shown here is derived from an EMBL/GenBank/DDBJ whole genome shotgun (WGS) entry which is preliminary data.</text>
</comment>
<name>A0A9K3HGL1_HELAN</name>
<dbReference type="EMBL" id="MNCJ02000327">
    <property type="protein sequence ID" value="KAF5777895.1"/>
    <property type="molecule type" value="Genomic_DNA"/>
</dbReference>
<feature type="transmembrane region" description="Helical" evidence="1">
    <location>
        <begin position="63"/>
        <end position="81"/>
    </location>
</feature>
<evidence type="ECO:0000313" key="3">
    <source>
        <dbReference type="Proteomes" id="UP000215914"/>
    </source>
</evidence>
<proteinExistence type="predicted"/>
<sequence>MQVNVYHSVLFWCSIKLYGVIFIEGCWGFQIKHHDLNHGVTLFIAWCFIWRHCSWCGVLSGDIIHAVVFYLETLFMAWCFVSRCLKHYAMNNVTR</sequence>
<protein>
    <submittedName>
        <fullName evidence="2">Uncharacterized protein</fullName>
    </submittedName>
</protein>
<evidence type="ECO:0000256" key="1">
    <source>
        <dbReference type="SAM" id="Phobius"/>
    </source>
</evidence>
<keyword evidence="1" id="KW-1133">Transmembrane helix</keyword>
<gene>
    <name evidence="2" type="ORF">HanXRQr2_Chr12g0541091</name>
</gene>
<dbReference type="Proteomes" id="UP000215914">
    <property type="component" value="Unassembled WGS sequence"/>
</dbReference>
<keyword evidence="1" id="KW-0812">Transmembrane</keyword>
<keyword evidence="3" id="KW-1185">Reference proteome</keyword>